<dbReference type="EMBL" id="KN716815">
    <property type="protein sequence ID" value="KJH41484.1"/>
    <property type="molecule type" value="Genomic_DNA"/>
</dbReference>
<dbReference type="InterPro" id="IPR011009">
    <property type="entry name" value="Kinase-like_dom_sf"/>
</dbReference>
<dbReference type="Gene3D" id="3.30.200.20">
    <property type="entry name" value="Phosphorylase Kinase, domain 1"/>
    <property type="match status" value="1"/>
</dbReference>
<dbReference type="PANTHER" id="PTHR22603:SF93">
    <property type="entry name" value="RE24176P"/>
    <property type="match status" value="1"/>
</dbReference>
<keyword evidence="1" id="KW-0443">Lipid metabolism</keyword>
<evidence type="ECO:0000256" key="1">
    <source>
        <dbReference type="ARBA" id="ARBA00023209"/>
    </source>
</evidence>
<evidence type="ECO:0000256" key="2">
    <source>
        <dbReference type="ARBA" id="ARBA00023264"/>
    </source>
</evidence>
<dbReference type="STRING" id="29172.A0A0D8XCV3"/>
<name>A0A0D8XCV3_DICVI</name>
<keyword evidence="2" id="KW-1208">Phospholipid metabolism</keyword>
<evidence type="ECO:0000313" key="5">
    <source>
        <dbReference type="Proteomes" id="UP000053766"/>
    </source>
</evidence>
<organism evidence="4 5">
    <name type="scientific">Dictyocaulus viviparus</name>
    <name type="common">Bovine lungworm</name>
    <dbReference type="NCBI Taxonomy" id="29172"/>
    <lineage>
        <taxon>Eukaryota</taxon>
        <taxon>Metazoa</taxon>
        <taxon>Ecdysozoa</taxon>
        <taxon>Nematoda</taxon>
        <taxon>Chromadorea</taxon>
        <taxon>Rhabditida</taxon>
        <taxon>Rhabditina</taxon>
        <taxon>Rhabditomorpha</taxon>
        <taxon>Strongyloidea</taxon>
        <taxon>Metastrongylidae</taxon>
        <taxon>Dictyocaulus</taxon>
    </lineage>
</organism>
<dbReference type="AlphaFoldDB" id="A0A0D8XCV3"/>
<dbReference type="GO" id="GO:0004305">
    <property type="term" value="F:ethanolamine kinase activity"/>
    <property type="evidence" value="ECO:0007669"/>
    <property type="project" value="TreeGrafter"/>
</dbReference>
<dbReference type="GO" id="GO:0005737">
    <property type="term" value="C:cytoplasm"/>
    <property type="evidence" value="ECO:0007669"/>
    <property type="project" value="TreeGrafter"/>
</dbReference>
<proteinExistence type="inferred from homology"/>
<reference evidence="4 5" key="1">
    <citation type="submission" date="2013-11" db="EMBL/GenBank/DDBJ databases">
        <title>Draft genome of the bovine lungworm Dictyocaulus viviparus.</title>
        <authorList>
            <person name="Mitreva M."/>
        </authorList>
    </citation>
    <scope>NUCLEOTIDE SEQUENCE [LARGE SCALE GENOMIC DNA]</scope>
    <source>
        <strain evidence="4 5">HannoverDv2000</strain>
    </source>
</reference>
<dbReference type="Gene3D" id="3.90.1200.10">
    <property type="match status" value="1"/>
</dbReference>
<keyword evidence="4" id="KW-0808">Transferase</keyword>
<dbReference type="PANTHER" id="PTHR22603">
    <property type="entry name" value="CHOLINE/ETHANOALAMINE KINASE"/>
    <property type="match status" value="1"/>
</dbReference>
<keyword evidence="1" id="KW-0594">Phospholipid biosynthesis</keyword>
<keyword evidence="4" id="KW-0418">Kinase</keyword>
<evidence type="ECO:0000256" key="3">
    <source>
        <dbReference type="ARBA" id="ARBA00038211"/>
    </source>
</evidence>
<dbReference type="GO" id="GO:0004103">
    <property type="term" value="F:choline kinase activity"/>
    <property type="evidence" value="ECO:0007669"/>
    <property type="project" value="TreeGrafter"/>
</dbReference>
<sequence>MQIRRGGMSNLLFFVELASNVNRIGSEVRQALLRIHCQTEVDQLLSESVVFTLLSERSLGPKMLGVFPGGRFEQFIPSRPLQCREISLIPIGKHIAPMLARVHTLDVPISKEPEVMNCARGWLAKFRHTNGGADPIDIRCTCAQVSANSFPSSITCDELEQELNFVEEFLMKCKSPVVFSHNDLQEGNILLCDHYIITDDGSIRARSDGVMSTDPLVLIDFEYCSYNYRGFDLGNHFCEYGYDYNCDEAPYYKIYNEMFQVIHEKRSFCRAYLEEIYKIRDSGDNPNFPSDLVTGDRDADLDLLITESTLFMAVANIYWACWALLNTENSIIQFDYASYARDRLALYYNQKTALQNFIDFDCKQKQNH</sequence>
<dbReference type="Pfam" id="PF01633">
    <property type="entry name" value="Choline_kinase"/>
    <property type="match status" value="1"/>
</dbReference>
<dbReference type="GO" id="GO:0006646">
    <property type="term" value="P:phosphatidylethanolamine biosynthetic process"/>
    <property type="evidence" value="ECO:0007669"/>
    <property type="project" value="TreeGrafter"/>
</dbReference>
<keyword evidence="5" id="KW-1185">Reference proteome</keyword>
<protein>
    <submittedName>
        <fullName evidence="4">Choline/ethanolamine kinase</fullName>
    </submittedName>
</protein>
<keyword evidence="1" id="KW-0444">Lipid biosynthesis</keyword>
<gene>
    <name evidence="4" type="ORF">DICVIV_12538</name>
</gene>
<evidence type="ECO:0000313" key="4">
    <source>
        <dbReference type="EMBL" id="KJH41484.1"/>
    </source>
</evidence>
<comment type="similarity">
    <text evidence="3">Belongs to the choline/ethanolamine kinase family.</text>
</comment>
<reference evidence="5" key="2">
    <citation type="journal article" date="2016" name="Sci. Rep.">
        <title>Dictyocaulus viviparus genome, variome and transcriptome elucidate lungworm biology and support future intervention.</title>
        <authorList>
            <person name="McNulty S.N."/>
            <person name="Strube C."/>
            <person name="Rosa B.A."/>
            <person name="Martin J.C."/>
            <person name="Tyagi R."/>
            <person name="Choi Y.J."/>
            <person name="Wang Q."/>
            <person name="Hallsworth Pepin K."/>
            <person name="Zhang X."/>
            <person name="Ozersky P."/>
            <person name="Wilson R.K."/>
            <person name="Sternberg P.W."/>
            <person name="Gasser R.B."/>
            <person name="Mitreva M."/>
        </authorList>
    </citation>
    <scope>NUCLEOTIDE SEQUENCE [LARGE SCALE GENOMIC DNA]</scope>
    <source>
        <strain evidence="5">HannoverDv2000</strain>
    </source>
</reference>
<dbReference type="SUPFAM" id="SSF56112">
    <property type="entry name" value="Protein kinase-like (PK-like)"/>
    <property type="match status" value="1"/>
</dbReference>
<accession>A0A0D8XCV3</accession>
<dbReference type="OrthoDB" id="3649325at2759"/>
<dbReference type="Proteomes" id="UP000053766">
    <property type="component" value="Unassembled WGS sequence"/>
</dbReference>